<keyword evidence="4" id="KW-0597">Phosphoprotein</keyword>
<dbReference type="GO" id="GO:0016301">
    <property type="term" value="F:kinase activity"/>
    <property type="evidence" value="ECO:0007669"/>
    <property type="project" value="UniProtKB-KW"/>
</dbReference>
<dbReference type="SMART" id="SM00387">
    <property type="entry name" value="HATPase_c"/>
    <property type="match status" value="1"/>
</dbReference>
<name>A0ABY1QUZ1_9SPHN</name>
<keyword evidence="9" id="KW-0067">ATP-binding</keyword>
<keyword evidence="10 13" id="KW-1133">Transmembrane helix</keyword>
<keyword evidence="17" id="KW-1185">Reference proteome</keyword>
<keyword evidence="8 16" id="KW-0418">Kinase</keyword>
<evidence type="ECO:0000256" key="8">
    <source>
        <dbReference type="ARBA" id="ARBA00022777"/>
    </source>
</evidence>
<dbReference type="Pfam" id="PF08521">
    <property type="entry name" value="2CSK_N"/>
    <property type="match status" value="1"/>
</dbReference>
<protein>
    <recommendedName>
        <fullName evidence="3">histidine kinase</fullName>
        <ecNumber evidence="3">2.7.13.3</ecNumber>
    </recommendedName>
</protein>
<accession>A0ABY1QUZ1</accession>
<dbReference type="Gene3D" id="1.10.287.130">
    <property type="match status" value="1"/>
</dbReference>
<dbReference type="PROSITE" id="PS50109">
    <property type="entry name" value="HIS_KIN"/>
    <property type="match status" value="1"/>
</dbReference>
<evidence type="ECO:0000256" key="12">
    <source>
        <dbReference type="ARBA" id="ARBA00023136"/>
    </source>
</evidence>
<evidence type="ECO:0000256" key="11">
    <source>
        <dbReference type="ARBA" id="ARBA00023012"/>
    </source>
</evidence>
<dbReference type="CDD" id="cd00082">
    <property type="entry name" value="HisKA"/>
    <property type="match status" value="1"/>
</dbReference>
<dbReference type="EMBL" id="FXUI01000015">
    <property type="protein sequence ID" value="SMP80896.1"/>
    <property type="molecule type" value="Genomic_DNA"/>
</dbReference>
<dbReference type="PANTHER" id="PTHR45436:SF14">
    <property type="entry name" value="SENSOR PROTEIN QSEC"/>
    <property type="match status" value="1"/>
</dbReference>
<comment type="caution">
    <text evidence="16">The sequence shown here is derived from an EMBL/GenBank/DDBJ whole genome shotgun (WGS) entry which is preliminary data.</text>
</comment>
<dbReference type="CDD" id="cd00075">
    <property type="entry name" value="HATPase"/>
    <property type="match status" value="1"/>
</dbReference>
<evidence type="ECO:0000256" key="9">
    <source>
        <dbReference type="ARBA" id="ARBA00022840"/>
    </source>
</evidence>
<dbReference type="EC" id="2.7.13.3" evidence="3"/>
<comment type="catalytic activity">
    <reaction evidence="1">
        <text>ATP + protein L-histidine = ADP + protein N-phospho-L-histidine.</text>
        <dbReference type="EC" id="2.7.13.3"/>
    </reaction>
</comment>
<keyword evidence="11" id="KW-0902">Two-component regulatory system</keyword>
<keyword evidence="12 13" id="KW-0472">Membrane</keyword>
<feature type="transmembrane region" description="Helical" evidence="13">
    <location>
        <begin position="143"/>
        <end position="166"/>
    </location>
</feature>
<dbReference type="Proteomes" id="UP001157910">
    <property type="component" value="Unassembled WGS sequence"/>
</dbReference>
<organism evidence="16 17">
    <name type="scientific">Novosphingobium panipatense</name>
    <dbReference type="NCBI Taxonomy" id="428991"/>
    <lineage>
        <taxon>Bacteria</taxon>
        <taxon>Pseudomonadati</taxon>
        <taxon>Pseudomonadota</taxon>
        <taxon>Alphaproteobacteria</taxon>
        <taxon>Sphingomonadales</taxon>
        <taxon>Sphingomonadaceae</taxon>
        <taxon>Novosphingobium</taxon>
    </lineage>
</organism>
<keyword evidence="6 13" id="KW-0812">Transmembrane</keyword>
<sequence length="446" mass="47925">MNSLRVRLFALVAAVTMLVWSGAAAWTSLSTRAKVEKVLDSRLVEAARMVAALNVPASAIAQRVPRTPYDRQLSCQIWSLRGELLSHSGSTPTSPLASGKPGFSERAIGDGHWRVYTHVDPERGIRVMVGDNLIVRDKLISSMITGLLLPAIVGLIALAILFWLSISRGLRPLDKLARTIEARSPDMLSPLGITNAPNELAPVVNAMDGLLSRLDAARRAERDFVANAAHELLTPLAGLKTQAEVARRASDGAMRDHALERIAFSVDRTSRLVRQLLDLAREEGRVRSDPPPRAELGRVLDEIAQTYEPLARANGVRLDIDATCRNLLIAIEPEVLVLAIGNLVENAILHGVSGGLVRITCAKDSGLELRVTDAGPGIPLQERDRLRRRFERGNGTDVPGSGLGLSIVEAAIGSVGGRLDLRCAEPSGLIAAIHIPDSALSTKRAG</sequence>
<feature type="signal peptide" evidence="14">
    <location>
        <begin position="1"/>
        <end position="25"/>
    </location>
</feature>
<feature type="domain" description="Histidine kinase" evidence="15">
    <location>
        <begin position="227"/>
        <end position="439"/>
    </location>
</feature>
<dbReference type="RefSeq" id="WP_257542345.1">
    <property type="nucleotide sequence ID" value="NZ_FXUI01000015.1"/>
</dbReference>
<evidence type="ECO:0000256" key="2">
    <source>
        <dbReference type="ARBA" id="ARBA00004141"/>
    </source>
</evidence>
<dbReference type="InterPro" id="IPR003594">
    <property type="entry name" value="HATPase_dom"/>
</dbReference>
<evidence type="ECO:0000256" key="1">
    <source>
        <dbReference type="ARBA" id="ARBA00000085"/>
    </source>
</evidence>
<evidence type="ECO:0000256" key="13">
    <source>
        <dbReference type="SAM" id="Phobius"/>
    </source>
</evidence>
<dbReference type="InterPro" id="IPR050428">
    <property type="entry name" value="TCS_sensor_his_kinase"/>
</dbReference>
<evidence type="ECO:0000256" key="14">
    <source>
        <dbReference type="SAM" id="SignalP"/>
    </source>
</evidence>
<evidence type="ECO:0000259" key="15">
    <source>
        <dbReference type="PROSITE" id="PS50109"/>
    </source>
</evidence>
<dbReference type="InterPro" id="IPR036097">
    <property type="entry name" value="HisK_dim/P_sf"/>
</dbReference>
<comment type="subcellular location">
    <subcellularLocation>
        <location evidence="2">Membrane</location>
        <topology evidence="2">Multi-pass membrane protein</topology>
    </subcellularLocation>
</comment>
<feature type="chain" id="PRO_5045109592" description="histidine kinase" evidence="14">
    <location>
        <begin position="26"/>
        <end position="446"/>
    </location>
</feature>
<dbReference type="Pfam" id="PF00512">
    <property type="entry name" value="HisKA"/>
    <property type="match status" value="1"/>
</dbReference>
<dbReference type="PRINTS" id="PR00344">
    <property type="entry name" value="BCTRLSENSOR"/>
</dbReference>
<evidence type="ECO:0000256" key="5">
    <source>
        <dbReference type="ARBA" id="ARBA00022679"/>
    </source>
</evidence>
<dbReference type="Pfam" id="PF02518">
    <property type="entry name" value="HATPase_c"/>
    <property type="match status" value="1"/>
</dbReference>
<dbReference type="InterPro" id="IPR004358">
    <property type="entry name" value="Sig_transdc_His_kin-like_C"/>
</dbReference>
<proteinExistence type="predicted"/>
<keyword evidence="5" id="KW-0808">Transferase</keyword>
<reference evidence="16 17" key="1">
    <citation type="submission" date="2017-05" db="EMBL/GenBank/DDBJ databases">
        <authorList>
            <person name="Varghese N."/>
            <person name="Submissions S."/>
        </authorList>
    </citation>
    <scope>NUCLEOTIDE SEQUENCE [LARGE SCALE GENOMIC DNA]</scope>
    <source>
        <strain evidence="16 17">SM16</strain>
    </source>
</reference>
<dbReference type="InterPro" id="IPR036890">
    <property type="entry name" value="HATPase_C_sf"/>
</dbReference>
<keyword evidence="14" id="KW-0732">Signal</keyword>
<dbReference type="InterPro" id="IPR013727">
    <property type="entry name" value="2CSK_N"/>
</dbReference>
<evidence type="ECO:0000313" key="17">
    <source>
        <dbReference type="Proteomes" id="UP001157910"/>
    </source>
</evidence>
<evidence type="ECO:0000256" key="4">
    <source>
        <dbReference type="ARBA" id="ARBA00022553"/>
    </source>
</evidence>
<keyword evidence="7" id="KW-0547">Nucleotide-binding</keyword>
<evidence type="ECO:0000256" key="3">
    <source>
        <dbReference type="ARBA" id="ARBA00012438"/>
    </source>
</evidence>
<evidence type="ECO:0000256" key="10">
    <source>
        <dbReference type="ARBA" id="ARBA00022989"/>
    </source>
</evidence>
<evidence type="ECO:0000256" key="6">
    <source>
        <dbReference type="ARBA" id="ARBA00022692"/>
    </source>
</evidence>
<dbReference type="PANTHER" id="PTHR45436">
    <property type="entry name" value="SENSOR HISTIDINE KINASE YKOH"/>
    <property type="match status" value="1"/>
</dbReference>
<dbReference type="SMART" id="SM00388">
    <property type="entry name" value="HisKA"/>
    <property type="match status" value="1"/>
</dbReference>
<dbReference type="SUPFAM" id="SSF47384">
    <property type="entry name" value="Homodimeric domain of signal transducing histidine kinase"/>
    <property type="match status" value="1"/>
</dbReference>
<dbReference type="InterPro" id="IPR003661">
    <property type="entry name" value="HisK_dim/P_dom"/>
</dbReference>
<gene>
    <name evidence="16" type="ORF">SAMN06296065_11579</name>
</gene>
<dbReference type="SUPFAM" id="SSF55874">
    <property type="entry name" value="ATPase domain of HSP90 chaperone/DNA topoisomerase II/histidine kinase"/>
    <property type="match status" value="1"/>
</dbReference>
<evidence type="ECO:0000313" key="16">
    <source>
        <dbReference type="EMBL" id="SMP80896.1"/>
    </source>
</evidence>
<dbReference type="Gene3D" id="3.30.565.10">
    <property type="entry name" value="Histidine kinase-like ATPase, C-terminal domain"/>
    <property type="match status" value="1"/>
</dbReference>
<evidence type="ECO:0000256" key="7">
    <source>
        <dbReference type="ARBA" id="ARBA00022741"/>
    </source>
</evidence>
<dbReference type="InterPro" id="IPR005467">
    <property type="entry name" value="His_kinase_dom"/>
</dbReference>